<comment type="caution">
    <text evidence="2">The sequence shown here is derived from an EMBL/GenBank/DDBJ whole genome shotgun (WGS) entry which is preliminary data.</text>
</comment>
<dbReference type="EMBL" id="JABEQN010000012">
    <property type="protein sequence ID" value="MBB2194173.1"/>
    <property type="molecule type" value="Genomic_DNA"/>
</dbReference>
<dbReference type="Proteomes" id="UP000561077">
    <property type="component" value="Unassembled WGS sequence"/>
</dbReference>
<dbReference type="EMBL" id="JABEQO010000012">
    <property type="protein sequence ID" value="MBB2165037.1"/>
    <property type="molecule type" value="Genomic_DNA"/>
</dbReference>
<evidence type="ECO:0000256" key="1">
    <source>
        <dbReference type="SAM" id="MobiDB-lite"/>
    </source>
</evidence>
<reference evidence="4 5" key="1">
    <citation type="submission" date="2020-04" db="EMBL/GenBank/DDBJ databases">
        <title>Description of novel Gluconacetobacter.</title>
        <authorList>
            <person name="Sombolestani A."/>
        </authorList>
    </citation>
    <scope>NUCLEOTIDE SEQUENCE [LARGE SCALE GENOMIC DNA]</scope>
    <source>
        <strain evidence="3 4">LMG 1728</strain>
        <strain evidence="2 5">LMG 1731</strain>
    </source>
</reference>
<organism evidence="2 5">
    <name type="scientific">Gluconacetobacter dulcium</name>
    <dbReference type="NCBI Taxonomy" id="2729096"/>
    <lineage>
        <taxon>Bacteria</taxon>
        <taxon>Pseudomonadati</taxon>
        <taxon>Pseudomonadota</taxon>
        <taxon>Alphaproteobacteria</taxon>
        <taxon>Acetobacterales</taxon>
        <taxon>Acetobacteraceae</taxon>
        <taxon>Gluconacetobacter</taxon>
    </lineage>
</organism>
<dbReference type="RefSeq" id="WP_182974122.1">
    <property type="nucleotide sequence ID" value="NZ_JABEQN010000012.1"/>
</dbReference>
<evidence type="ECO:0000313" key="2">
    <source>
        <dbReference type="EMBL" id="MBB2165037.1"/>
    </source>
</evidence>
<dbReference type="InterPro" id="IPR019291">
    <property type="entry name" value="Host_attachment_protein"/>
</dbReference>
<gene>
    <name evidence="3" type="ORF">HLH25_11090</name>
    <name evidence="2" type="ORF">HLH26_10905</name>
</gene>
<keyword evidence="4" id="KW-1185">Reference proteome</keyword>
<name>A0A7W4ILH1_9PROT</name>
<proteinExistence type="predicted"/>
<dbReference type="AlphaFoldDB" id="A0A7W4ILH1"/>
<evidence type="ECO:0000313" key="5">
    <source>
        <dbReference type="Proteomes" id="UP000561077"/>
    </source>
</evidence>
<protein>
    <submittedName>
        <fullName evidence="2">Host attachment protein</fullName>
    </submittedName>
</protein>
<evidence type="ECO:0000313" key="3">
    <source>
        <dbReference type="EMBL" id="MBB2194173.1"/>
    </source>
</evidence>
<dbReference type="Pfam" id="PF10116">
    <property type="entry name" value="Host_attach"/>
    <property type="match status" value="1"/>
</dbReference>
<sequence>MADRNGILIVVADGEHARFVQPAEDHALHTIASFDAISAHQRTSDLGDDAPGASYHTGSTAHHALNPRHDRHRLEKASFSKFVAGQINERNHAYARLLVIAPAHSNAEIVSHLGPEAGRKLIGTIGKDLTGLPDHRLKEHIEYVI</sequence>
<evidence type="ECO:0000313" key="4">
    <source>
        <dbReference type="Proteomes" id="UP000540490"/>
    </source>
</evidence>
<feature type="region of interest" description="Disordered" evidence="1">
    <location>
        <begin position="43"/>
        <end position="66"/>
    </location>
</feature>
<accession>A0A7W4ILH1</accession>
<dbReference type="Proteomes" id="UP000540490">
    <property type="component" value="Unassembled WGS sequence"/>
</dbReference>